<gene>
    <name evidence="2" type="ORF">NB231_08610</name>
</gene>
<dbReference type="SMART" id="SM00382">
    <property type="entry name" value="AAA"/>
    <property type="match status" value="1"/>
</dbReference>
<dbReference type="HOGENOM" id="CLU_072265_1_1_6"/>
<organism evidence="2 3">
    <name type="scientific">Nitrococcus mobilis Nb-231</name>
    <dbReference type="NCBI Taxonomy" id="314278"/>
    <lineage>
        <taxon>Bacteria</taxon>
        <taxon>Pseudomonadati</taxon>
        <taxon>Pseudomonadota</taxon>
        <taxon>Gammaproteobacteria</taxon>
        <taxon>Chromatiales</taxon>
        <taxon>Ectothiorhodospiraceae</taxon>
        <taxon>Nitrococcus</taxon>
    </lineage>
</organism>
<dbReference type="InterPro" id="IPR017788">
    <property type="entry name" value="Hda"/>
</dbReference>
<dbReference type="NCBIfam" id="TIGR03420">
    <property type="entry name" value="DnaA_homol_Hda"/>
    <property type="match status" value="1"/>
</dbReference>
<evidence type="ECO:0000313" key="2">
    <source>
        <dbReference type="EMBL" id="EAR21305.1"/>
    </source>
</evidence>
<proteinExistence type="predicted"/>
<accession>A4BSN5</accession>
<dbReference type="Pfam" id="PF22688">
    <property type="entry name" value="Hda_lid"/>
    <property type="match status" value="1"/>
</dbReference>
<sequence>MVGTGSNDCSCGRQLALDFQWDERFDFAGFVAGPNAEAVAALELIGKGDRRRVIYLYGEPGVGKSHLLQAACGEASAWGRAVVYLPLRQLVNRSPRLLQELEGVDVVALDDLDCLTKAIEWQQAAFHLFNRLQDAGRELLMAGPRRPAKLGLALPDLVSRLQGVLVLRLEKLGDEDNVLALSRRAQRRGLELPKATARYLLNHCRRDTGYFFQLLDKFDAASLQAQRRLTVPFVKKVLAEANND</sequence>
<evidence type="ECO:0000313" key="3">
    <source>
        <dbReference type="Proteomes" id="UP000003374"/>
    </source>
</evidence>
<evidence type="ECO:0000259" key="1">
    <source>
        <dbReference type="SMART" id="SM00382"/>
    </source>
</evidence>
<dbReference type="EMBL" id="AAOF01000010">
    <property type="protein sequence ID" value="EAR21305.1"/>
    <property type="molecule type" value="Genomic_DNA"/>
</dbReference>
<dbReference type="RefSeq" id="WP_005001508.1">
    <property type="nucleotide sequence ID" value="NZ_CH672427.1"/>
</dbReference>
<reference evidence="2 3" key="1">
    <citation type="submission" date="2006-02" db="EMBL/GenBank/DDBJ databases">
        <authorList>
            <person name="Waterbury J."/>
            <person name="Ferriera S."/>
            <person name="Johnson J."/>
            <person name="Kravitz S."/>
            <person name="Halpern A."/>
            <person name="Remington K."/>
            <person name="Beeson K."/>
            <person name="Tran B."/>
            <person name="Rogers Y.-H."/>
            <person name="Friedman R."/>
            <person name="Venter J.C."/>
        </authorList>
    </citation>
    <scope>NUCLEOTIDE SEQUENCE [LARGE SCALE GENOMIC DNA]</scope>
    <source>
        <strain evidence="2 3">Nb-231</strain>
    </source>
</reference>
<dbReference type="InterPro" id="IPR027417">
    <property type="entry name" value="P-loop_NTPase"/>
</dbReference>
<dbReference type="Proteomes" id="UP000003374">
    <property type="component" value="Unassembled WGS sequence"/>
</dbReference>
<dbReference type="InterPro" id="IPR055199">
    <property type="entry name" value="Hda_lid"/>
</dbReference>
<feature type="domain" description="AAA+ ATPase" evidence="1">
    <location>
        <begin position="50"/>
        <end position="171"/>
    </location>
</feature>
<dbReference type="InterPro" id="IPR013317">
    <property type="entry name" value="DnaA_dom"/>
</dbReference>
<dbReference type="InterPro" id="IPR003593">
    <property type="entry name" value="AAA+_ATPase"/>
</dbReference>
<dbReference type="GO" id="GO:0032297">
    <property type="term" value="P:negative regulation of DNA-templated DNA replication initiation"/>
    <property type="evidence" value="ECO:0007669"/>
    <property type="project" value="InterPro"/>
</dbReference>
<dbReference type="Gene3D" id="3.40.50.300">
    <property type="entry name" value="P-loop containing nucleotide triphosphate hydrolases"/>
    <property type="match status" value="1"/>
</dbReference>
<dbReference type="Gene3D" id="1.10.8.60">
    <property type="match status" value="1"/>
</dbReference>
<dbReference type="eggNOG" id="COG0593">
    <property type="taxonomic scope" value="Bacteria"/>
</dbReference>
<protein>
    <recommendedName>
        <fullName evidence="1">AAA+ ATPase domain-containing protein</fullName>
    </recommendedName>
</protein>
<dbReference type="PANTHER" id="PTHR30050">
    <property type="entry name" value="CHROMOSOMAL REPLICATION INITIATOR PROTEIN DNAA"/>
    <property type="match status" value="1"/>
</dbReference>
<dbReference type="GO" id="GO:0006270">
    <property type="term" value="P:DNA replication initiation"/>
    <property type="evidence" value="ECO:0007669"/>
    <property type="project" value="TreeGrafter"/>
</dbReference>
<comment type="caution">
    <text evidence="2">The sequence shown here is derived from an EMBL/GenBank/DDBJ whole genome shotgun (WGS) entry which is preliminary data.</text>
</comment>
<dbReference type="SUPFAM" id="SSF52540">
    <property type="entry name" value="P-loop containing nucleoside triphosphate hydrolases"/>
    <property type="match status" value="1"/>
</dbReference>
<dbReference type="OrthoDB" id="9784878at2"/>
<name>A4BSN5_9GAMM</name>
<dbReference type="PANTHER" id="PTHR30050:SF5">
    <property type="entry name" value="DNAA REGULATORY INACTIVATOR HDA"/>
    <property type="match status" value="1"/>
</dbReference>
<keyword evidence="3" id="KW-1185">Reference proteome</keyword>
<dbReference type="CDD" id="cd00009">
    <property type="entry name" value="AAA"/>
    <property type="match status" value="1"/>
</dbReference>
<dbReference type="STRING" id="314278.NB231_08610"/>
<dbReference type="AlphaFoldDB" id="A4BSN5"/>
<dbReference type="Pfam" id="PF00308">
    <property type="entry name" value="Bac_DnaA"/>
    <property type="match status" value="1"/>
</dbReference>